<protein>
    <submittedName>
        <fullName evidence="1">Uncharacterized protein</fullName>
    </submittedName>
</protein>
<comment type="caution">
    <text evidence="1">The sequence shown here is derived from an EMBL/GenBank/DDBJ whole genome shotgun (WGS) entry which is preliminary data.</text>
</comment>
<dbReference type="RefSeq" id="WP_237363952.1">
    <property type="nucleotide sequence ID" value="NZ_CAKLDM010000004.1"/>
</dbReference>
<dbReference type="Proteomes" id="UP000838748">
    <property type="component" value="Unassembled WGS sequence"/>
</dbReference>
<keyword evidence="2" id="KW-1185">Reference proteome</keyword>
<sequence length="99" mass="11349">MLIRACSYGKFRLNTSKWEYCVDERYNSSAPEGANEITNDDYQAFSQEAPEGKSPSYDSTAKAMVWIDQVLPLEEATEKETAWRNDQLSIVLNRIDQYG</sequence>
<reference evidence="1" key="1">
    <citation type="submission" date="2021-11" db="EMBL/GenBank/DDBJ databases">
        <authorList>
            <person name="Rodrigo-Torres L."/>
            <person name="Arahal R. D."/>
            <person name="Lucena T."/>
        </authorList>
    </citation>
    <scope>NUCLEOTIDE SEQUENCE</scope>
    <source>
        <strain evidence="1">CECT 7928</strain>
    </source>
</reference>
<evidence type="ECO:0000313" key="2">
    <source>
        <dbReference type="Proteomes" id="UP000838748"/>
    </source>
</evidence>
<accession>A0ABM9A9D1</accession>
<name>A0ABM9A9D1_9VIBR</name>
<dbReference type="EMBL" id="CAKLDM010000004">
    <property type="protein sequence ID" value="CAH0543086.1"/>
    <property type="molecule type" value="Genomic_DNA"/>
</dbReference>
<evidence type="ECO:0000313" key="1">
    <source>
        <dbReference type="EMBL" id="CAH0543086.1"/>
    </source>
</evidence>
<gene>
    <name evidence="1" type="ORF">VMF7928_04393</name>
</gene>
<proteinExistence type="predicted"/>
<organism evidence="1 2">
    <name type="scientific">Vibrio marisflavi CECT 7928</name>
    <dbReference type="NCBI Taxonomy" id="634439"/>
    <lineage>
        <taxon>Bacteria</taxon>
        <taxon>Pseudomonadati</taxon>
        <taxon>Pseudomonadota</taxon>
        <taxon>Gammaproteobacteria</taxon>
        <taxon>Vibrionales</taxon>
        <taxon>Vibrionaceae</taxon>
        <taxon>Vibrio</taxon>
    </lineage>
</organism>